<evidence type="ECO:0000313" key="4">
    <source>
        <dbReference type="Proteomes" id="UP001155240"/>
    </source>
</evidence>
<gene>
    <name evidence="3" type="ORF">NB037_15395</name>
</gene>
<dbReference type="AlphaFoldDB" id="A0A9X2E1M5"/>
<organism evidence="3 4">
    <name type="scientific">Rathayibacter rubneri</name>
    <dbReference type="NCBI Taxonomy" id="2950106"/>
    <lineage>
        <taxon>Bacteria</taxon>
        <taxon>Bacillati</taxon>
        <taxon>Actinomycetota</taxon>
        <taxon>Actinomycetes</taxon>
        <taxon>Micrococcales</taxon>
        <taxon>Microbacteriaceae</taxon>
        <taxon>Rathayibacter</taxon>
    </lineage>
</organism>
<name>A0A9X2E1M5_9MICO</name>
<comment type="caution">
    <text evidence="3">The sequence shown here is derived from an EMBL/GenBank/DDBJ whole genome shotgun (WGS) entry which is preliminary data.</text>
</comment>
<evidence type="ECO:0000256" key="1">
    <source>
        <dbReference type="SAM" id="MobiDB-lite"/>
    </source>
</evidence>
<sequence>MSSDEPTTRSTAASEQPTEDLGTRATAVLPDLPAEERESTLLGAEPSRQSRVEEPAAGTSRPEQLRPESPRTSYPAPYGSPSVPAYAAAPTPSTPFSLTSLILGVTSVFFGLTVVAPVAGLVFGILGLRREPTGRTLAIWGIVLNSVMLGFVALIAVFLIFAGLLVPFIAYASGDYS</sequence>
<dbReference type="RefSeq" id="WP_251947190.1">
    <property type="nucleotide sequence ID" value="NZ_JAMRYM010000084.1"/>
</dbReference>
<keyword evidence="4" id="KW-1185">Reference proteome</keyword>
<proteinExistence type="predicted"/>
<keyword evidence="2" id="KW-1133">Transmembrane helix</keyword>
<feature type="transmembrane region" description="Helical" evidence="2">
    <location>
        <begin position="138"/>
        <end position="171"/>
    </location>
</feature>
<protein>
    <recommendedName>
        <fullName evidence="5">DUF4190 domain-containing protein</fullName>
    </recommendedName>
</protein>
<evidence type="ECO:0000256" key="2">
    <source>
        <dbReference type="SAM" id="Phobius"/>
    </source>
</evidence>
<feature type="transmembrane region" description="Helical" evidence="2">
    <location>
        <begin position="101"/>
        <end position="126"/>
    </location>
</feature>
<feature type="compositionally biased region" description="Polar residues" evidence="1">
    <location>
        <begin position="1"/>
        <end position="16"/>
    </location>
</feature>
<reference evidence="3" key="1">
    <citation type="submission" date="2022-06" db="EMBL/GenBank/DDBJ databases">
        <title>Whole genome shotgun sequencing (WGS) of Rathayibacter sp. ZW T2_19, isolated from stored onions (Allium cepa).</title>
        <authorList>
            <person name="Stoll D.A."/>
            <person name="Huch M."/>
        </authorList>
    </citation>
    <scope>NUCLEOTIDE SEQUENCE</scope>
    <source>
        <strain evidence="3">ZW T2_19</strain>
    </source>
</reference>
<feature type="region of interest" description="Disordered" evidence="1">
    <location>
        <begin position="1"/>
        <end position="77"/>
    </location>
</feature>
<keyword evidence="2" id="KW-0472">Membrane</keyword>
<keyword evidence="2" id="KW-0812">Transmembrane</keyword>
<evidence type="ECO:0008006" key="5">
    <source>
        <dbReference type="Google" id="ProtNLM"/>
    </source>
</evidence>
<dbReference type="EMBL" id="JAMRYM010000084">
    <property type="protein sequence ID" value="MCM6763803.1"/>
    <property type="molecule type" value="Genomic_DNA"/>
</dbReference>
<accession>A0A9X2E1M5</accession>
<evidence type="ECO:0000313" key="3">
    <source>
        <dbReference type="EMBL" id="MCM6763803.1"/>
    </source>
</evidence>
<dbReference type="Proteomes" id="UP001155240">
    <property type="component" value="Unassembled WGS sequence"/>
</dbReference>